<evidence type="ECO:0000256" key="6">
    <source>
        <dbReference type="SAM" id="Phobius"/>
    </source>
</evidence>
<evidence type="ECO:0000256" key="5">
    <source>
        <dbReference type="SAM" id="MobiDB-lite"/>
    </source>
</evidence>
<evidence type="ECO:0000256" key="3">
    <source>
        <dbReference type="ARBA" id="ARBA00023098"/>
    </source>
</evidence>
<feature type="region of interest" description="Disordered" evidence="5">
    <location>
        <begin position="727"/>
        <end position="820"/>
    </location>
</feature>
<keyword evidence="9" id="KW-1185">Reference proteome</keyword>
<dbReference type="PANTHER" id="PTHR14226">
    <property type="entry name" value="NEUROPATHY TARGET ESTERASE/SWISS CHEESE D.MELANOGASTER"/>
    <property type="match status" value="1"/>
</dbReference>
<evidence type="ECO:0000256" key="1">
    <source>
        <dbReference type="ARBA" id="ARBA00022801"/>
    </source>
</evidence>
<dbReference type="GO" id="GO:0016042">
    <property type="term" value="P:lipid catabolic process"/>
    <property type="evidence" value="ECO:0007669"/>
    <property type="project" value="UniProtKB-UniRule"/>
</dbReference>
<evidence type="ECO:0000256" key="2">
    <source>
        <dbReference type="ARBA" id="ARBA00022963"/>
    </source>
</evidence>
<dbReference type="PANTHER" id="PTHR14226:SF10">
    <property type="entry name" value="TRIACYLGLYCEROL LIPASE 4-RELATED"/>
    <property type="match status" value="1"/>
</dbReference>
<dbReference type="HOGENOM" id="CLU_009031_4_0_1"/>
<feature type="domain" description="PNPLA" evidence="7">
    <location>
        <begin position="254"/>
        <end position="455"/>
    </location>
</feature>
<dbReference type="AlphaFoldDB" id="G0WC47"/>
<dbReference type="GeneID" id="11497145"/>
<dbReference type="Proteomes" id="UP000000689">
    <property type="component" value="Chromosome 6"/>
</dbReference>
<evidence type="ECO:0000256" key="4">
    <source>
        <dbReference type="PROSITE-ProRule" id="PRU01161"/>
    </source>
</evidence>
<dbReference type="GO" id="GO:0004806">
    <property type="term" value="F:triacylglycerol lipase activity"/>
    <property type="evidence" value="ECO:0007669"/>
    <property type="project" value="EnsemblFungi"/>
</dbReference>
<dbReference type="eggNOG" id="KOG2214">
    <property type="taxonomic scope" value="Eukaryota"/>
</dbReference>
<keyword evidence="2 4" id="KW-0442">Lipid degradation</keyword>
<dbReference type="SUPFAM" id="SSF52151">
    <property type="entry name" value="FabD/lysophospholipase-like"/>
    <property type="match status" value="1"/>
</dbReference>
<dbReference type="OrthoDB" id="10049244at2759"/>
<feature type="short sequence motif" description="GXSXG" evidence="4">
    <location>
        <begin position="285"/>
        <end position="289"/>
    </location>
</feature>
<dbReference type="CDD" id="cd07230">
    <property type="entry name" value="Pat_TGL4-5_like"/>
    <property type="match status" value="1"/>
</dbReference>
<evidence type="ECO:0000313" key="9">
    <source>
        <dbReference type="Proteomes" id="UP000000689"/>
    </source>
</evidence>
<dbReference type="Pfam" id="PF01734">
    <property type="entry name" value="Patatin"/>
    <property type="match status" value="1"/>
</dbReference>
<dbReference type="EMBL" id="HE580272">
    <property type="protein sequence ID" value="CCD25358.1"/>
    <property type="molecule type" value="Genomic_DNA"/>
</dbReference>
<feature type="compositionally biased region" description="Basic residues" evidence="5">
    <location>
        <begin position="806"/>
        <end position="818"/>
    </location>
</feature>
<feature type="region of interest" description="Disordered" evidence="5">
    <location>
        <begin position="854"/>
        <end position="876"/>
    </location>
</feature>
<proteinExistence type="predicted"/>
<dbReference type="KEGG" id="ndi:NDAI_0F00390"/>
<keyword evidence="3 4" id="KW-0443">Lipid metabolism</keyword>
<dbReference type="GO" id="GO:0006642">
    <property type="term" value="P:triglyceride mobilization"/>
    <property type="evidence" value="ECO:0007669"/>
    <property type="project" value="EnsemblFungi"/>
</dbReference>
<dbReference type="PROSITE" id="PS51635">
    <property type="entry name" value="PNPLA"/>
    <property type="match status" value="1"/>
</dbReference>
<feature type="active site" description="Nucleophile" evidence="4">
    <location>
        <position position="287"/>
    </location>
</feature>
<dbReference type="RefSeq" id="XP_003670601.1">
    <property type="nucleotide sequence ID" value="XM_003670553.1"/>
</dbReference>
<keyword evidence="1 4" id="KW-0378">Hydrolase</keyword>
<evidence type="ECO:0000259" key="7">
    <source>
        <dbReference type="PROSITE" id="PS51635"/>
    </source>
</evidence>
<dbReference type="Pfam" id="PF11815">
    <property type="entry name" value="DUF3336"/>
    <property type="match status" value="1"/>
</dbReference>
<dbReference type="InterPro" id="IPR002641">
    <property type="entry name" value="PNPLA_dom"/>
</dbReference>
<dbReference type="InterPro" id="IPR016035">
    <property type="entry name" value="Acyl_Trfase/lysoPLipase"/>
</dbReference>
<feature type="compositionally biased region" description="Low complexity" evidence="5">
    <location>
        <begin position="854"/>
        <end position="866"/>
    </location>
</feature>
<name>G0WC47_NAUDC</name>
<accession>G0WC47</accession>
<gene>
    <name evidence="8" type="primary">NDAI0F00390</name>
    <name evidence="8" type="ordered locus">NDAI_0F00390</name>
</gene>
<feature type="compositionally biased region" description="Low complexity" evidence="5">
    <location>
        <begin position="730"/>
        <end position="749"/>
    </location>
</feature>
<dbReference type="GO" id="GO:0005811">
    <property type="term" value="C:lipid droplet"/>
    <property type="evidence" value="ECO:0007669"/>
    <property type="project" value="EnsemblFungi"/>
</dbReference>
<dbReference type="GO" id="GO:0042171">
    <property type="term" value="F:lysophosphatidic acid acyltransferase activity"/>
    <property type="evidence" value="ECO:0007669"/>
    <property type="project" value="EnsemblFungi"/>
</dbReference>
<feature type="active site" description="Proton acceptor" evidence="4">
    <location>
        <position position="442"/>
    </location>
</feature>
<sequence length="908" mass="101730">MSSYPVTQYLIEKYYESTNESPNCGKIITPTTTKNLLNALTSKDWGKQSTIDEKIWTSDSETSLDDTVDTLLLPLPQAGEQAYDDKKVDCTSTLDKWKTWLTSKLTVTNYEQNLQIKNLLIQKANSISYYQWHDICTELDNLTNKKNWKLTKESSLYDYDLIVSLTCELRNLRLSNDYTHLLYLIRTTWVRNLGGIGNVNLYRHSHVGTKHIIDEYLKESNLAIEALLTQSDLDDSYLLGIFQQCRRNIGRSALVLSGGATFGLFHIGVLASLFEADVMPRIISGTSSGAIVASIFCVHTTDEIPSLLANVLNMEFNIFKDDKDKSDTDNLLIKFSRFMKTGTWFDNKHLVNTMITFLGDLTFREAYNRTGKILNITVSPASIFEQGRLLNNLTAPNVLIWSAVCASCSVPGIFPATPLYEKDPLTGKVTQWGGNRSVKFVDGSVDNDLPIPRLSEMFNVDHIIACQVNMHVYPFLKCSVSCVGGEIQNEFTAKLKQSISKIYNSVNEEIIHYLGVGAELGIARMPLTKLRSMLSQTYSGNVTILPDISMVSQLPNVLVNPTQQFLLHETMLGARATWPKISMIRNNCGQELALDRAITHLKEKIIMSSSINNPLQFSDTVYGLIKLSTKDQINQQHQQSKKNNNGTLDDNLLESEESTSLLLLPKAAYRQGRSPTISLGKSRISTEIADIKFPQRKSELADLNLIGQTRIKSSSFSIQAPMAKRRISFSNKPTSKLSPPSLSLSSSRKNGTYTIQPDHRIDYQIRNKSPSKIRKSNLNTNLSLNSSPKSSVIRSNSKPISPPKFRNNRRSKKIRSRASSHAGITFKNINVDDGKYTQSSSFTPNIFYEEETVTTEVQTSSSPSSSLILDQEDKREPEHIYDSLNEFLISAPTSSPLKKGSLSQSSNK</sequence>
<evidence type="ECO:0000313" key="8">
    <source>
        <dbReference type="EMBL" id="CCD25358.1"/>
    </source>
</evidence>
<protein>
    <recommendedName>
        <fullName evidence="7">PNPLA domain-containing protein</fullName>
    </recommendedName>
</protein>
<comment type="caution">
    <text evidence="4">Lacks conserved residue(s) required for the propagation of feature annotation.</text>
</comment>
<keyword evidence="6" id="KW-1133">Transmembrane helix</keyword>
<keyword evidence="6" id="KW-0812">Transmembrane</keyword>
<dbReference type="InterPro" id="IPR021771">
    <property type="entry name" value="Triacylglycerol_lipase_N"/>
</dbReference>
<dbReference type="FunFam" id="3.40.1090.10:FF:000036">
    <property type="entry name" value="Patatin-like phospholipase domain-containing protein"/>
    <property type="match status" value="1"/>
</dbReference>
<organism evidence="8 9">
    <name type="scientific">Naumovozyma dairenensis (strain ATCC 10597 / BCRC 20456 / CBS 421 / NBRC 0211 / NRRL Y-12639)</name>
    <name type="common">Saccharomyces dairenensis</name>
    <dbReference type="NCBI Taxonomy" id="1071378"/>
    <lineage>
        <taxon>Eukaryota</taxon>
        <taxon>Fungi</taxon>
        <taxon>Dikarya</taxon>
        <taxon>Ascomycota</taxon>
        <taxon>Saccharomycotina</taxon>
        <taxon>Saccharomycetes</taxon>
        <taxon>Saccharomycetales</taxon>
        <taxon>Saccharomycetaceae</taxon>
        <taxon>Naumovozyma</taxon>
    </lineage>
</organism>
<feature type="transmembrane region" description="Helical" evidence="6">
    <location>
        <begin position="253"/>
        <end position="274"/>
    </location>
</feature>
<keyword evidence="6" id="KW-0472">Membrane</keyword>
<dbReference type="Gene3D" id="3.40.1090.10">
    <property type="entry name" value="Cytosolic phospholipase A2 catalytic domain"/>
    <property type="match status" value="2"/>
</dbReference>
<reference evidence="8 9" key="1">
    <citation type="journal article" date="2011" name="Proc. Natl. Acad. Sci. U.S.A.">
        <title>Evolutionary erosion of yeast sex chromosomes by mating-type switching accidents.</title>
        <authorList>
            <person name="Gordon J.L."/>
            <person name="Armisen D."/>
            <person name="Proux-Wera E."/>
            <person name="Oheigeartaigh S.S."/>
            <person name="Byrne K.P."/>
            <person name="Wolfe K.H."/>
        </authorList>
    </citation>
    <scope>NUCLEOTIDE SEQUENCE [LARGE SCALE GENOMIC DNA]</scope>
    <source>
        <strain evidence="9">ATCC 10597 / BCRC 20456 / CBS 421 / NBRC 0211 / NRRL Y-12639</strain>
    </source>
</reference>
<dbReference type="STRING" id="1071378.G0WC47"/>
<feature type="compositionally biased region" description="Low complexity" evidence="5">
    <location>
        <begin position="776"/>
        <end position="791"/>
    </location>
</feature>
<dbReference type="InterPro" id="IPR050301">
    <property type="entry name" value="NTE"/>
</dbReference>